<gene>
    <name evidence="1" type="ORF">AB835_08980</name>
</gene>
<organism evidence="1 2">
    <name type="scientific">Candidatus Endobugula sertula</name>
    <name type="common">Bugula neritina bacterial symbiont</name>
    <dbReference type="NCBI Taxonomy" id="62101"/>
    <lineage>
        <taxon>Bacteria</taxon>
        <taxon>Pseudomonadati</taxon>
        <taxon>Pseudomonadota</taxon>
        <taxon>Gammaproteobacteria</taxon>
        <taxon>Cellvibrionales</taxon>
        <taxon>Cellvibrionaceae</taxon>
        <taxon>Candidatus Endobugula</taxon>
    </lineage>
</organism>
<dbReference type="EMBL" id="MDLC01000029">
    <property type="protein sequence ID" value="ODS23409.1"/>
    <property type="molecule type" value="Genomic_DNA"/>
</dbReference>
<accession>A0A1D2QPA4</accession>
<proteinExistence type="predicted"/>
<dbReference type="Pfam" id="PF10052">
    <property type="entry name" value="DUF2288"/>
    <property type="match status" value="1"/>
</dbReference>
<dbReference type="AlphaFoldDB" id="A0A1D2QPA4"/>
<evidence type="ECO:0000313" key="1">
    <source>
        <dbReference type="EMBL" id="ODS23409.1"/>
    </source>
</evidence>
<sequence>MTIDNDDTLSIHDKINRETARIPWAELATHFAAGHLITVSSELDLIDVAQALAKDNTAHFQAWIGSGQVMSTSDSQAIEWQADNKELWAVVIKPWILVQPVK</sequence>
<comment type="caution">
    <text evidence="1">The sequence shown here is derived from an EMBL/GenBank/DDBJ whole genome shotgun (WGS) entry which is preliminary data.</text>
</comment>
<evidence type="ECO:0008006" key="3">
    <source>
        <dbReference type="Google" id="ProtNLM"/>
    </source>
</evidence>
<name>A0A1D2QPA4_9GAMM</name>
<dbReference type="Proteomes" id="UP000242502">
    <property type="component" value="Unassembled WGS sequence"/>
</dbReference>
<reference evidence="1 2" key="1">
    <citation type="journal article" date="2016" name="Appl. Environ. Microbiol.">
        <title>Lack of Overt Genome Reduction in the Bryostatin-Producing Bryozoan Symbiont "Candidatus Endobugula sertula".</title>
        <authorList>
            <person name="Miller I.J."/>
            <person name="Vanee N."/>
            <person name="Fong S.S."/>
            <person name="Lim-Fong G.E."/>
            <person name="Kwan J.C."/>
        </authorList>
    </citation>
    <scope>NUCLEOTIDE SEQUENCE [LARGE SCALE GENOMIC DNA]</scope>
    <source>
        <strain evidence="1">AB1-4</strain>
    </source>
</reference>
<evidence type="ECO:0000313" key="2">
    <source>
        <dbReference type="Proteomes" id="UP000242502"/>
    </source>
</evidence>
<dbReference type="InterPro" id="IPR018741">
    <property type="entry name" value="DUF2288"/>
</dbReference>
<protein>
    <recommendedName>
        <fullName evidence="3">DUF2288 domain-containing protein</fullName>
    </recommendedName>
</protein>
<dbReference type="STRING" id="62101.AB835_08980"/>